<comment type="caution">
    <text evidence="18">The sequence shown here is derived from an EMBL/GenBank/DDBJ whole genome shotgun (WGS) entry which is preliminary data.</text>
</comment>
<dbReference type="PROSITE" id="PS51402">
    <property type="entry name" value="CATALASE_3"/>
    <property type="match status" value="1"/>
</dbReference>
<dbReference type="Pfam" id="PF06628">
    <property type="entry name" value="Catalase-rel"/>
    <property type="match status" value="1"/>
</dbReference>
<comment type="cofactor">
    <cofactor evidence="1 10 12">
        <name>heme</name>
        <dbReference type="ChEBI" id="CHEBI:30413"/>
    </cofactor>
</comment>
<sequence length="699" mass="77406">MAHHADHDSDKQRQLDRDRVSPEGAELTTDQGIKVDDTDNSLAAGERGPTLMEDFHFREKITHFDHERIPERVVHARGAGAYGHFRVYDDALAEYTSAEFLTDPSLSTPVFVRFSTVGGSRGSADTVRDVRGFATKFYTRHGNFDLVGNNMPVFFIQDGIKFPDFVHAVKPEPHNEIPQASSAHDTLWDFVQLQPETIHMMMWLMSDRALPRSFAMMQGFGVHTFRLVNAEGRATFVKFHWKPKLGTHSLEWDETQKIAGKDPDFNRRDLWDNIEAGRFPEYELCLQLVPEEDEHKFDFDLLDATKIIPEEEVPARPVGRLVLDRNPENFFAETEQVAFHLGNVVPGIDFTNDPLLQARLFSYLDTQLIRLGGPNFSQIPVNRPVAEVRNHHRDGYHQMAIHQARAAYHPNTLSGGCPALSENGSYHHYQEKVDGNKIRKRSESFQDHYSQATLFWNSMSGWEKEHIVAAFRFELGKVETMSIREGVVDHLNHVDHDLAVQVAEGVGVEPPKVSNTPNHGRSSPALSQANAPRDTVEARKIAILAADGVASADITTVRDTLTEAGAICEVLAVKDGTVRAVDGGPVEVTRAMPTVASVLYDAVVIPGGADSVRALMGDGLAVHFVAEAFKHGKAIGAADEGIDLLERAGVVGVSVADEGCRADQGVVTRRGAADDFGTHLIDAIAAHRHFERQKDAVPA</sequence>
<evidence type="ECO:0000256" key="10">
    <source>
        <dbReference type="PIRNR" id="PIRNR038927"/>
    </source>
</evidence>
<proteinExistence type="inferred from homology"/>
<dbReference type="InterPro" id="IPR018028">
    <property type="entry name" value="Catalase"/>
</dbReference>
<evidence type="ECO:0000256" key="6">
    <source>
        <dbReference type="ARBA" id="ARBA00022723"/>
    </source>
</evidence>
<comment type="function">
    <text evidence="10">Decomposes hydrogen peroxide into water and oxygen; serves to protect cells from the toxic effects of hydrogen peroxide.</text>
</comment>
<keyword evidence="8 10" id="KW-0408">Iron</keyword>
<dbReference type="InterPro" id="IPR011614">
    <property type="entry name" value="Catalase_core"/>
</dbReference>
<feature type="compositionally biased region" description="Polar residues" evidence="16">
    <location>
        <begin position="513"/>
        <end position="530"/>
    </location>
</feature>
<evidence type="ECO:0000256" key="1">
    <source>
        <dbReference type="ARBA" id="ARBA00001971"/>
    </source>
</evidence>
<feature type="cross-link" description="3'-histidyl-3-tyrosine (His-Tyr)" evidence="14">
    <location>
        <begin position="340"/>
        <end position="363"/>
    </location>
</feature>
<evidence type="ECO:0000313" key="18">
    <source>
        <dbReference type="EMBL" id="MBG6091908.1"/>
    </source>
</evidence>
<dbReference type="GO" id="GO:0042744">
    <property type="term" value="P:hydrogen peroxide catabolic process"/>
    <property type="evidence" value="ECO:0007669"/>
    <property type="project" value="UniProtKB-UniRule"/>
</dbReference>
<keyword evidence="19" id="KW-1185">Reference proteome</keyword>
<comment type="catalytic activity">
    <reaction evidence="10 15">
        <text>2 H2O2 = O2 + 2 H2O</text>
        <dbReference type="Rhea" id="RHEA:20309"/>
        <dbReference type="ChEBI" id="CHEBI:15377"/>
        <dbReference type="ChEBI" id="CHEBI:15379"/>
        <dbReference type="ChEBI" id="CHEBI:16240"/>
        <dbReference type="EC" id="1.11.1.6"/>
    </reaction>
</comment>
<keyword evidence="4 10" id="KW-0575">Peroxidase</keyword>
<dbReference type="CDD" id="cd03132">
    <property type="entry name" value="GATase1_catalase"/>
    <property type="match status" value="1"/>
</dbReference>
<feature type="region of interest" description="Disordered" evidence="16">
    <location>
        <begin position="512"/>
        <end position="533"/>
    </location>
</feature>
<dbReference type="GO" id="GO:0020037">
    <property type="term" value="F:heme binding"/>
    <property type="evidence" value="ECO:0007669"/>
    <property type="project" value="UniProtKB-UniRule"/>
</dbReference>
<comment type="similarity">
    <text evidence="2">Belongs to the catalase family. HPII subfamily.</text>
</comment>
<evidence type="ECO:0000256" key="4">
    <source>
        <dbReference type="ARBA" id="ARBA00022559"/>
    </source>
</evidence>
<dbReference type="EC" id="1.11.1.6" evidence="3 10"/>
<evidence type="ECO:0000313" key="19">
    <source>
        <dbReference type="Proteomes" id="UP000614047"/>
    </source>
</evidence>
<dbReference type="InterPro" id="IPR024708">
    <property type="entry name" value="Catalase_AS"/>
</dbReference>
<feature type="binding site" evidence="13">
    <location>
        <position position="72"/>
    </location>
    <ligand>
        <name>heme</name>
        <dbReference type="ChEBI" id="CHEBI:30413"/>
    </ligand>
</feature>
<dbReference type="PROSITE" id="PS00437">
    <property type="entry name" value="CATALASE_1"/>
    <property type="match status" value="1"/>
</dbReference>
<evidence type="ECO:0000256" key="7">
    <source>
        <dbReference type="ARBA" id="ARBA00023002"/>
    </source>
</evidence>
<dbReference type="PRINTS" id="PR00067">
    <property type="entry name" value="CATALASE"/>
</dbReference>
<reference evidence="18" key="1">
    <citation type="submission" date="2020-11" db="EMBL/GenBank/DDBJ databases">
        <title>Sequencing the genomes of 1000 actinobacteria strains.</title>
        <authorList>
            <person name="Klenk H.-P."/>
        </authorList>
    </citation>
    <scope>NUCLEOTIDE SEQUENCE</scope>
    <source>
        <strain evidence="18">DSM 43175</strain>
    </source>
</reference>
<keyword evidence="5 10" id="KW-0349">Heme</keyword>
<feature type="active site" evidence="11">
    <location>
        <position position="149"/>
    </location>
</feature>
<dbReference type="GO" id="GO:0046872">
    <property type="term" value="F:metal ion binding"/>
    <property type="evidence" value="ECO:0007669"/>
    <property type="project" value="UniProtKB-KW"/>
</dbReference>
<name>A0A931GLC7_9ACTN</name>
<keyword evidence="7 10" id="KW-0560">Oxidoreductase</keyword>
<organism evidence="18 19">
    <name type="scientific">Actinomadura viridis</name>
    <dbReference type="NCBI Taxonomy" id="58110"/>
    <lineage>
        <taxon>Bacteria</taxon>
        <taxon>Bacillati</taxon>
        <taxon>Actinomycetota</taxon>
        <taxon>Actinomycetes</taxon>
        <taxon>Streptosporangiales</taxon>
        <taxon>Thermomonosporaceae</taxon>
        <taxon>Actinomadura</taxon>
    </lineage>
</organism>
<gene>
    <name evidence="18" type="ORF">IW256_006021</name>
</gene>
<dbReference type="InterPro" id="IPR010582">
    <property type="entry name" value="Catalase_immune_responsive"/>
</dbReference>
<dbReference type="FunFam" id="2.40.180.10:FF:000003">
    <property type="entry name" value="Catalase"/>
    <property type="match status" value="1"/>
</dbReference>
<dbReference type="PIRSF" id="PIRSF038927">
    <property type="entry name" value="Catalase_clade2"/>
    <property type="match status" value="1"/>
</dbReference>
<dbReference type="GO" id="GO:0005829">
    <property type="term" value="C:cytosol"/>
    <property type="evidence" value="ECO:0007669"/>
    <property type="project" value="TreeGrafter"/>
</dbReference>
<dbReference type="InterPro" id="IPR041399">
    <property type="entry name" value="Catalase_large_C"/>
</dbReference>
<dbReference type="SUPFAM" id="SSF56634">
    <property type="entry name" value="Heme-dependent catalase-like"/>
    <property type="match status" value="1"/>
</dbReference>
<evidence type="ECO:0000256" key="11">
    <source>
        <dbReference type="PIRSR" id="PIRSR038927-1"/>
    </source>
</evidence>
<evidence type="ECO:0000256" key="16">
    <source>
        <dbReference type="SAM" id="MobiDB-lite"/>
    </source>
</evidence>
<accession>A0A931GLC7</accession>
<dbReference type="SUPFAM" id="SSF52317">
    <property type="entry name" value="Class I glutamine amidotransferase-like"/>
    <property type="match status" value="1"/>
</dbReference>
<dbReference type="InterPro" id="IPR043156">
    <property type="entry name" value="Catalase_clade2_helical"/>
</dbReference>
<dbReference type="Proteomes" id="UP000614047">
    <property type="component" value="Unassembled WGS sequence"/>
</dbReference>
<dbReference type="PANTHER" id="PTHR42821:SF1">
    <property type="entry name" value="CATALASE-B"/>
    <property type="match status" value="1"/>
</dbReference>
<feature type="binding site" evidence="13">
    <location>
        <position position="113"/>
    </location>
    <ligand>
        <name>heme</name>
        <dbReference type="ChEBI" id="CHEBI:30413"/>
    </ligand>
</feature>
<evidence type="ECO:0000259" key="17">
    <source>
        <dbReference type="SMART" id="SM01060"/>
    </source>
</evidence>
<evidence type="ECO:0000256" key="15">
    <source>
        <dbReference type="RuleBase" id="RU000498"/>
    </source>
</evidence>
<dbReference type="Gene3D" id="2.40.180.10">
    <property type="entry name" value="Catalase core domain"/>
    <property type="match status" value="1"/>
</dbReference>
<evidence type="ECO:0000256" key="14">
    <source>
        <dbReference type="PIRSR" id="PIRSR038927-4"/>
    </source>
</evidence>
<dbReference type="PANTHER" id="PTHR42821">
    <property type="entry name" value="CATALASE"/>
    <property type="match status" value="1"/>
</dbReference>
<feature type="binding site" description="axial binding residue" evidence="12">
    <location>
        <position position="363"/>
    </location>
    <ligand>
        <name>heme</name>
        <dbReference type="ChEBI" id="CHEBI:30413"/>
    </ligand>
    <ligandPart>
        <name>Fe</name>
        <dbReference type="ChEBI" id="CHEBI:18248"/>
    </ligandPart>
</feature>
<evidence type="ECO:0000256" key="13">
    <source>
        <dbReference type="PIRSR" id="PIRSR038927-3"/>
    </source>
</evidence>
<dbReference type="Gene3D" id="3.40.50.880">
    <property type="match status" value="1"/>
</dbReference>
<dbReference type="AlphaFoldDB" id="A0A931GLC7"/>
<dbReference type="GO" id="GO:0006979">
    <property type="term" value="P:response to oxidative stress"/>
    <property type="evidence" value="ECO:0007669"/>
    <property type="project" value="InterPro"/>
</dbReference>
<feature type="binding site" evidence="13">
    <location>
        <position position="370"/>
    </location>
    <ligand>
        <name>heme</name>
        <dbReference type="ChEBI" id="CHEBI:30413"/>
    </ligand>
</feature>
<evidence type="ECO:0000256" key="2">
    <source>
        <dbReference type="ARBA" id="ARBA00010660"/>
    </source>
</evidence>
<dbReference type="RefSeq" id="WP_197014167.1">
    <property type="nucleotide sequence ID" value="NZ_BAABES010000002.1"/>
</dbReference>
<dbReference type="Pfam" id="PF00199">
    <property type="entry name" value="Catalase"/>
    <property type="match status" value="1"/>
</dbReference>
<feature type="domain" description="Catalase core" evidence="17">
    <location>
        <begin position="28"/>
        <end position="417"/>
    </location>
</feature>
<keyword evidence="9 10" id="KW-0376">Hydrogen peroxide</keyword>
<feature type="binding site" evidence="13">
    <location>
        <position position="162"/>
    </location>
    <ligand>
        <name>heme</name>
        <dbReference type="ChEBI" id="CHEBI:30413"/>
    </ligand>
</feature>
<evidence type="ECO:0000256" key="8">
    <source>
        <dbReference type="ARBA" id="ARBA00023004"/>
    </source>
</evidence>
<feature type="binding site" evidence="13">
    <location>
        <position position="359"/>
    </location>
    <ligand>
        <name>heme</name>
        <dbReference type="ChEBI" id="CHEBI:30413"/>
    </ligand>
</feature>
<evidence type="ECO:0000256" key="5">
    <source>
        <dbReference type="ARBA" id="ARBA00022617"/>
    </source>
</evidence>
<dbReference type="GO" id="GO:0004096">
    <property type="term" value="F:catalase activity"/>
    <property type="evidence" value="ECO:0007669"/>
    <property type="project" value="UniProtKB-UniRule"/>
</dbReference>
<dbReference type="InterPro" id="IPR029062">
    <property type="entry name" value="Class_I_gatase-like"/>
</dbReference>
<keyword evidence="6 10" id="KW-0479">Metal-binding</keyword>
<evidence type="ECO:0000256" key="12">
    <source>
        <dbReference type="PIRSR" id="PIRSR038927-2"/>
    </source>
</evidence>
<dbReference type="SMART" id="SM01060">
    <property type="entry name" value="Catalase"/>
    <property type="match status" value="1"/>
</dbReference>
<dbReference type="EMBL" id="JADOUA010000001">
    <property type="protein sequence ID" value="MBG6091908.1"/>
    <property type="molecule type" value="Genomic_DNA"/>
</dbReference>
<dbReference type="Gene3D" id="1.20.1370.20">
    <property type="match status" value="1"/>
</dbReference>
<dbReference type="Pfam" id="PF18011">
    <property type="entry name" value="Catalase_C"/>
    <property type="match status" value="1"/>
</dbReference>
<evidence type="ECO:0000256" key="3">
    <source>
        <dbReference type="ARBA" id="ARBA00012314"/>
    </source>
</evidence>
<dbReference type="InterPro" id="IPR024712">
    <property type="entry name" value="Catalase_clade2"/>
</dbReference>
<feature type="region of interest" description="Disordered" evidence="16">
    <location>
        <begin position="1"/>
        <end position="47"/>
    </location>
</feature>
<evidence type="ECO:0000256" key="9">
    <source>
        <dbReference type="ARBA" id="ARBA00023324"/>
    </source>
</evidence>
<dbReference type="InterPro" id="IPR002226">
    <property type="entry name" value="Catalase_haem_BS"/>
</dbReference>
<feature type="active site" evidence="11">
    <location>
        <position position="75"/>
    </location>
</feature>
<dbReference type="InterPro" id="IPR020835">
    <property type="entry name" value="Catalase_sf"/>
</dbReference>
<feature type="compositionally biased region" description="Basic and acidic residues" evidence="16">
    <location>
        <begin position="1"/>
        <end position="21"/>
    </location>
</feature>
<dbReference type="FunFam" id="1.20.1370.20:FF:000001">
    <property type="entry name" value="Catalase HPII"/>
    <property type="match status" value="1"/>
</dbReference>
<dbReference type="PROSITE" id="PS00438">
    <property type="entry name" value="CATALASE_2"/>
    <property type="match status" value="1"/>
</dbReference>
<protein>
    <recommendedName>
        <fullName evidence="3 10">Catalase</fullName>
        <ecNumber evidence="3 10">1.11.1.6</ecNumber>
    </recommendedName>
</protein>